<name>V5Z4N5_9GAMM</name>
<dbReference type="RefSeq" id="WP_023653763.1">
    <property type="nucleotide sequence ID" value="NZ_CAHS01000006.1"/>
</dbReference>
<dbReference type="InterPro" id="IPR048206">
    <property type="entry name" value="HrpV-like"/>
</dbReference>
<evidence type="ECO:0000313" key="1">
    <source>
        <dbReference type="EMBL" id="CCG85923.1"/>
    </source>
</evidence>
<sequence length="116" mass="13117">MNNPCPQVTSLSALMSLLQLHQSCRWQVAQGVELQALCGERGREVMLNLQTAFQPSGLYQQLLTRRGQQLDAWDGCYLCLNRDRVLSCWRQLPESAVSDKQHIAQLFSLAGIRLTD</sequence>
<dbReference type="STRING" id="1161919.EPIR_0558"/>
<proteinExistence type="predicted"/>
<dbReference type="AlphaFoldDB" id="V5Z4N5"/>
<organism evidence="1 2">
    <name type="scientific">Erwinia piriflorinigrans CFBP 5888</name>
    <dbReference type="NCBI Taxonomy" id="1161919"/>
    <lineage>
        <taxon>Bacteria</taxon>
        <taxon>Pseudomonadati</taxon>
        <taxon>Pseudomonadota</taxon>
        <taxon>Gammaproteobacteria</taxon>
        <taxon>Enterobacterales</taxon>
        <taxon>Erwiniaceae</taxon>
        <taxon>Erwinia</taxon>
    </lineage>
</organism>
<protein>
    <submittedName>
        <fullName evidence="1">Type III secretion protein HrpV</fullName>
    </submittedName>
</protein>
<keyword evidence="2" id="KW-1185">Reference proteome</keyword>
<dbReference type="Proteomes" id="UP000018217">
    <property type="component" value="Unassembled WGS sequence"/>
</dbReference>
<evidence type="ECO:0000313" key="2">
    <source>
        <dbReference type="Proteomes" id="UP000018217"/>
    </source>
</evidence>
<dbReference type="EMBL" id="CAHS01000006">
    <property type="protein sequence ID" value="CCG85923.1"/>
    <property type="molecule type" value="Genomic_DNA"/>
</dbReference>
<comment type="caution">
    <text evidence="1">The sequence shown here is derived from an EMBL/GenBank/DDBJ whole genome shotgun (WGS) entry which is preliminary data.</text>
</comment>
<gene>
    <name evidence="1" type="primary">hrpV</name>
    <name evidence="1" type="ORF">EPIR_0558</name>
</gene>
<reference evidence="1 2" key="1">
    <citation type="journal article" date="2013" name="Syst. Appl. Microbiol.">
        <title>Phylogenetic position and virulence apparatus of the pear flower necrosis pathogen Erwinia piriflorinigrans CFBP 5888T as assessed by comparative genomics.</title>
        <authorList>
            <person name="Smits T.H."/>
            <person name="Rezzonico F."/>
            <person name="Lopez M.M."/>
            <person name="Blom J."/>
            <person name="Goesmann A."/>
            <person name="Frey J.E."/>
            <person name="Duffy B."/>
        </authorList>
    </citation>
    <scope>NUCLEOTIDE SEQUENCE [LARGE SCALE GENOMIC DNA]</scope>
    <source>
        <strain evidence="2">CFBP5888</strain>
    </source>
</reference>
<dbReference type="NCBIfam" id="NF041531">
    <property type="entry name" value="HrpV"/>
    <property type="match status" value="1"/>
</dbReference>
<accession>V5Z4N5</accession>
<dbReference type="OrthoDB" id="6430865at2"/>